<sequence>MEVEHCDTTVNITPLTASRLLNLAPELRNRIYDYALSLSNGSEKLDLNHSFRGSNPVYREPGLLTACRQIREEALKIYLVSNNFRVKVFDCEIDRLIAFERRCEVFGVAHEMKVSILPATRNEDFNWEALWQWALYVHAGTRWIPVEGSHSAYSRRDRITSTVFTTLRIAWMMQDAPLHTAKDALRAHLYSSYRMLCGGQGQAGWLVQKEVFT</sequence>
<dbReference type="EMBL" id="CP099428">
    <property type="protein sequence ID" value="USW58474.1"/>
    <property type="molecule type" value="Genomic_DNA"/>
</dbReference>
<dbReference type="OrthoDB" id="62952at2759"/>
<protein>
    <submittedName>
        <fullName evidence="1">Uncharacterized protein</fullName>
    </submittedName>
</protein>
<dbReference type="InterPro" id="IPR038883">
    <property type="entry name" value="AN11006-like"/>
</dbReference>
<evidence type="ECO:0000313" key="2">
    <source>
        <dbReference type="Proteomes" id="UP001056384"/>
    </source>
</evidence>
<dbReference type="AlphaFoldDB" id="A0A9Q9AZZ5"/>
<accession>A0A9Q9AZZ5</accession>
<evidence type="ECO:0000313" key="1">
    <source>
        <dbReference type="EMBL" id="USW58474.1"/>
    </source>
</evidence>
<reference evidence="1" key="1">
    <citation type="submission" date="2022-06" db="EMBL/GenBank/DDBJ databases">
        <title>Complete genome sequences of two strains of the flax pathogen Septoria linicola.</title>
        <authorList>
            <person name="Lapalu N."/>
            <person name="Simon A."/>
            <person name="Demenou B."/>
            <person name="Paumier D."/>
            <person name="Guillot M.-P."/>
            <person name="Gout L."/>
            <person name="Valade R."/>
        </authorList>
    </citation>
    <scope>NUCLEOTIDE SEQUENCE</scope>
    <source>
        <strain evidence="1">SE15195</strain>
    </source>
</reference>
<dbReference type="PANTHER" id="PTHR42085:SF1">
    <property type="entry name" value="F-BOX DOMAIN-CONTAINING PROTEIN"/>
    <property type="match status" value="1"/>
</dbReference>
<dbReference type="Proteomes" id="UP001056384">
    <property type="component" value="Chromosome 11"/>
</dbReference>
<proteinExistence type="predicted"/>
<organism evidence="1 2">
    <name type="scientific">Septoria linicola</name>
    <dbReference type="NCBI Taxonomy" id="215465"/>
    <lineage>
        <taxon>Eukaryota</taxon>
        <taxon>Fungi</taxon>
        <taxon>Dikarya</taxon>
        <taxon>Ascomycota</taxon>
        <taxon>Pezizomycotina</taxon>
        <taxon>Dothideomycetes</taxon>
        <taxon>Dothideomycetidae</taxon>
        <taxon>Mycosphaerellales</taxon>
        <taxon>Mycosphaerellaceae</taxon>
        <taxon>Septoria</taxon>
    </lineage>
</organism>
<dbReference type="PANTHER" id="PTHR42085">
    <property type="entry name" value="F-BOX DOMAIN-CONTAINING PROTEIN"/>
    <property type="match status" value="1"/>
</dbReference>
<gene>
    <name evidence="1" type="ORF">Slin15195_G117930</name>
</gene>
<name>A0A9Q9AZZ5_9PEZI</name>
<keyword evidence="2" id="KW-1185">Reference proteome</keyword>